<proteinExistence type="predicted"/>
<dbReference type="Pfam" id="PF14091">
    <property type="entry name" value="DUF4269"/>
    <property type="match status" value="1"/>
</dbReference>
<evidence type="ECO:0000313" key="1">
    <source>
        <dbReference type="EMBL" id="MVN75231.1"/>
    </source>
</evidence>
<dbReference type="InterPro" id="IPR025365">
    <property type="entry name" value="DUF4269"/>
</dbReference>
<reference evidence="1 2" key="1">
    <citation type="submission" date="2019-12" db="EMBL/GenBank/DDBJ databases">
        <title>Hymenobacter sp. HMF4947 Genome sequencing and assembly.</title>
        <authorList>
            <person name="Kang H."/>
            <person name="Cha I."/>
            <person name="Kim H."/>
            <person name="Joh K."/>
        </authorList>
    </citation>
    <scope>NUCLEOTIDE SEQUENCE [LARGE SCALE GENOMIC DNA]</scope>
    <source>
        <strain evidence="1 2">HMF4947</strain>
    </source>
</reference>
<dbReference type="RefSeq" id="WP_157561990.1">
    <property type="nucleotide sequence ID" value="NZ_WQKZ01000001.1"/>
</dbReference>
<evidence type="ECO:0000313" key="2">
    <source>
        <dbReference type="Proteomes" id="UP000441336"/>
    </source>
</evidence>
<accession>A0A7K1TAL9</accession>
<sequence length="194" mass="21190">MKIPINWHDARYLAAGNARQQRAYAVLEELALLSTLRAYGPVVAGTIPRAIDLPTSDIDVICEVAPTARAAFSQLVQAQYGHRPAFRLRQLRIGGEESVVSSFRCAEMEVEVFGQALPTTRQNAFRHLLVEHAVLQAGGEAWRAAVRRLKQQGLKTEPAFATLLQLPGDPYAALLTLENLSAAELSAWVATCSV</sequence>
<comment type="caution">
    <text evidence="1">The sequence shown here is derived from an EMBL/GenBank/DDBJ whole genome shotgun (WGS) entry which is preliminary data.</text>
</comment>
<keyword evidence="2" id="KW-1185">Reference proteome</keyword>
<organism evidence="1 2">
    <name type="scientific">Hymenobacter ginkgonis</name>
    <dbReference type="NCBI Taxonomy" id="2682976"/>
    <lineage>
        <taxon>Bacteria</taxon>
        <taxon>Pseudomonadati</taxon>
        <taxon>Bacteroidota</taxon>
        <taxon>Cytophagia</taxon>
        <taxon>Cytophagales</taxon>
        <taxon>Hymenobacteraceae</taxon>
        <taxon>Hymenobacter</taxon>
    </lineage>
</organism>
<dbReference type="AlphaFoldDB" id="A0A7K1TAL9"/>
<gene>
    <name evidence="1" type="ORF">GO988_02725</name>
</gene>
<dbReference type="Proteomes" id="UP000441336">
    <property type="component" value="Unassembled WGS sequence"/>
</dbReference>
<name>A0A7K1TAL9_9BACT</name>
<protein>
    <submittedName>
        <fullName evidence="1">DUF4269 domain-containing protein</fullName>
    </submittedName>
</protein>
<dbReference type="EMBL" id="WQKZ01000001">
    <property type="protein sequence ID" value="MVN75231.1"/>
    <property type="molecule type" value="Genomic_DNA"/>
</dbReference>